<dbReference type="STRING" id="1609559.TQ32_02255"/>
<feature type="coiled-coil region" evidence="3">
    <location>
        <begin position="47"/>
        <end position="74"/>
    </location>
</feature>
<dbReference type="GeneID" id="28490619"/>
<evidence type="ECO:0000313" key="5">
    <source>
        <dbReference type="EMBL" id="MFA4804738.1"/>
    </source>
</evidence>
<dbReference type="Pfam" id="PF02697">
    <property type="entry name" value="VAPB_antitox"/>
    <property type="match status" value="1"/>
</dbReference>
<keyword evidence="3" id="KW-0175">Coiled coil</keyword>
<dbReference type="OrthoDB" id="85981at2157"/>
<gene>
    <name evidence="5" type="ORF">P8X34_08360</name>
    <name evidence="4" type="ORF">TQ32_02255</name>
</gene>
<reference evidence="5 7" key="3">
    <citation type="submission" date="2023-03" db="EMBL/GenBank/DDBJ databases">
        <title>Speciation in Pyrococcus: adaptation to high temperature as a mechanism.</title>
        <authorList>
            <person name="Gu J."/>
        </authorList>
    </citation>
    <scope>NUCLEOTIDE SEQUENCE [LARGE SCALE GENOMIC DNA]</scope>
    <source>
        <strain evidence="5 7">LMOA34</strain>
    </source>
</reference>
<evidence type="ECO:0000256" key="2">
    <source>
        <dbReference type="HAMAP-Rule" id="MF_00794"/>
    </source>
</evidence>
<dbReference type="Proteomes" id="UP001571980">
    <property type="component" value="Unassembled WGS sequence"/>
</dbReference>
<evidence type="ECO:0000313" key="6">
    <source>
        <dbReference type="Proteomes" id="UP000070587"/>
    </source>
</evidence>
<keyword evidence="1" id="KW-1277">Toxin-antitoxin system</keyword>
<dbReference type="RefSeq" id="WP_068320596.1">
    <property type="nucleotide sequence ID" value="NZ_CP010835.1"/>
</dbReference>
<dbReference type="KEGG" id="pyc:TQ32_02255"/>
<dbReference type="Proteomes" id="UP000070587">
    <property type="component" value="Chromosome"/>
</dbReference>
<keyword evidence="7" id="KW-1185">Reference proteome</keyword>
<evidence type="ECO:0000256" key="3">
    <source>
        <dbReference type="SAM" id="Coils"/>
    </source>
</evidence>
<accession>A0A127B7T3</accession>
<dbReference type="EMBL" id="JARRIG010000005">
    <property type="protein sequence ID" value="MFA4804738.1"/>
    <property type="molecule type" value="Genomic_DNA"/>
</dbReference>
<reference evidence="4 6" key="2">
    <citation type="journal article" date="2016" name="Int. J. Syst. Evol. Microbiol.">
        <title>Pyrococcus kukulkanii sp. nov., a hyperthermophilic, piezophilic archaeon isolated from a deep-sea hydrothermal vent.</title>
        <authorList>
            <person name="Callac N."/>
            <person name="Oger P."/>
            <person name="Lesongeur F."/>
            <person name="Rattray J.E."/>
            <person name="Vannier P."/>
            <person name="Michoud G."/>
            <person name="Beauverger M."/>
            <person name="Gayet N."/>
            <person name="Rouxel O."/>
            <person name="Jebbar M."/>
            <person name="Godfroy A."/>
        </authorList>
    </citation>
    <scope>NUCLEOTIDE SEQUENCE [LARGE SCALE GENOMIC DNA]</scope>
    <source>
        <strain evidence="4 6">NCB100</strain>
    </source>
</reference>
<comment type="similarity">
    <text evidence="2">Belongs to the UPF0330 family.</text>
</comment>
<evidence type="ECO:0000313" key="4">
    <source>
        <dbReference type="EMBL" id="AMM53442.1"/>
    </source>
</evidence>
<organism evidence="4 6">
    <name type="scientific">Pyrococcus kukulkanii</name>
    <dbReference type="NCBI Taxonomy" id="1609559"/>
    <lineage>
        <taxon>Archaea</taxon>
        <taxon>Methanobacteriati</taxon>
        <taxon>Methanobacteriota</taxon>
        <taxon>Thermococci</taxon>
        <taxon>Thermococcales</taxon>
        <taxon>Thermococcaceae</taxon>
        <taxon>Pyrococcus</taxon>
    </lineage>
</organism>
<sequence>MVKTITISDDVYEELVRIKGNRSFSELLRDLLRERKGNIDILKHICGIFSEEEYEETKKKLKEIEEEFEKWGQSLIRT</sequence>
<dbReference type="AlphaFoldDB" id="A0A127B7T3"/>
<dbReference type="EMBL" id="CP010835">
    <property type="protein sequence ID" value="AMM53442.1"/>
    <property type="molecule type" value="Genomic_DNA"/>
</dbReference>
<proteinExistence type="inferred from homology"/>
<dbReference type="InterPro" id="IPR003847">
    <property type="entry name" value="Put_antitoxin"/>
</dbReference>
<comment type="function">
    <text evidence="2">Possibly the antitoxin component of a toxin-antitoxin (TA) module.</text>
</comment>
<name>A0A127B7T3_9EURY</name>
<evidence type="ECO:0000256" key="1">
    <source>
        <dbReference type="ARBA" id="ARBA00022649"/>
    </source>
</evidence>
<dbReference type="HAMAP" id="MF_00794">
    <property type="entry name" value="UPF0330"/>
    <property type="match status" value="1"/>
</dbReference>
<reference evidence="6" key="1">
    <citation type="submission" date="2015-02" db="EMBL/GenBank/DDBJ databases">
        <title>Pyrococcus kukulkanii sp. nov., a novel hyperthermophilic archaeon isolated from a deep-sea hydrothermal vent at the Guaymas Basin.</title>
        <authorList>
            <person name="Oger P.M."/>
            <person name="Callac N."/>
            <person name="Jebbar M."/>
            <person name="Godfroy A."/>
        </authorList>
    </citation>
    <scope>NUCLEOTIDE SEQUENCE [LARGE SCALE GENOMIC DNA]</scope>
    <source>
        <strain evidence="6">NCB100</strain>
    </source>
</reference>
<protein>
    <recommendedName>
        <fullName evidence="2">Putative antitoxin P8X34_08360</fullName>
    </recommendedName>
</protein>
<evidence type="ECO:0000313" key="7">
    <source>
        <dbReference type="Proteomes" id="UP001571980"/>
    </source>
</evidence>